<name>A0ABV7WKU7_9MICO</name>
<proteinExistence type="predicted"/>
<sequence>MPGEFYEYSLRYGCGGYIVFDGRYWVSQLTTPPGPFEQPPMSFWIASSESGPRVLGPSGTVGFDEVPDPETILTGGCGAFATPAPPPPTGAVVGTLQLVGGPPGVSPLPVPGEVAWPASDGGQSGTTPTDADGQFRLELAPGRYGISATSPGYMGGRVTCQAAATVVITAGNETIADIACPIR</sequence>
<dbReference type="Proteomes" id="UP001595685">
    <property type="component" value="Unassembled WGS sequence"/>
</dbReference>
<gene>
    <name evidence="1" type="ORF">ACFOLH_19365</name>
</gene>
<dbReference type="RefSeq" id="WP_340291920.1">
    <property type="nucleotide sequence ID" value="NZ_JBBEOI010000053.1"/>
</dbReference>
<keyword evidence="2" id="KW-1185">Reference proteome</keyword>
<dbReference type="SUPFAM" id="SSF49452">
    <property type="entry name" value="Starch-binding domain-like"/>
    <property type="match status" value="1"/>
</dbReference>
<reference evidence="2" key="1">
    <citation type="journal article" date="2019" name="Int. J. Syst. Evol. Microbiol.">
        <title>The Global Catalogue of Microorganisms (GCM) 10K type strain sequencing project: providing services to taxonomists for standard genome sequencing and annotation.</title>
        <authorList>
            <consortium name="The Broad Institute Genomics Platform"/>
            <consortium name="The Broad Institute Genome Sequencing Center for Infectious Disease"/>
            <person name="Wu L."/>
            <person name="Ma J."/>
        </authorList>
    </citation>
    <scope>NUCLEOTIDE SEQUENCE [LARGE SCALE GENOMIC DNA]</scope>
    <source>
        <strain evidence="2">NCAIM B.02333</strain>
    </source>
</reference>
<dbReference type="InterPro" id="IPR013784">
    <property type="entry name" value="Carb-bd-like_fold"/>
</dbReference>
<comment type="caution">
    <text evidence="1">The sequence shown here is derived from an EMBL/GenBank/DDBJ whole genome shotgun (WGS) entry which is preliminary data.</text>
</comment>
<organism evidence="1 2">
    <name type="scientific">Aquipuribacter hungaricus</name>
    <dbReference type="NCBI Taxonomy" id="545624"/>
    <lineage>
        <taxon>Bacteria</taxon>
        <taxon>Bacillati</taxon>
        <taxon>Actinomycetota</taxon>
        <taxon>Actinomycetes</taxon>
        <taxon>Micrococcales</taxon>
        <taxon>Intrasporangiaceae</taxon>
        <taxon>Aquipuribacter</taxon>
    </lineage>
</organism>
<dbReference type="Gene3D" id="2.60.40.1120">
    <property type="entry name" value="Carboxypeptidase-like, regulatory domain"/>
    <property type="match status" value="1"/>
</dbReference>
<evidence type="ECO:0000313" key="1">
    <source>
        <dbReference type="EMBL" id="MFC3690513.1"/>
    </source>
</evidence>
<dbReference type="EMBL" id="JBHRWW010000027">
    <property type="protein sequence ID" value="MFC3690513.1"/>
    <property type="molecule type" value="Genomic_DNA"/>
</dbReference>
<protein>
    <submittedName>
        <fullName evidence="1">Carboxypeptidase-like regulatory domain-containing protein</fullName>
    </submittedName>
</protein>
<evidence type="ECO:0000313" key="2">
    <source>
        <dbReference type="Proteomes" id="UP001595685"/>
    </source>
</evidence>
<accession>A0ABV7WKU7</accession>